<dbReference type="CDD" id="cd06558">
    <property type="entry name" value="crotonase-like"/>
    <property type="match status" value="1"/>
</dbReference>
<comment type="caution">
    <text evidence="3">The sequence shown here is derived from an EMBL/GenBank/DDBJ whole genome shotgun (WGS) entry which is preliminary data.</text>
</comment>
<accession>A0ABT8Y6W2</accession>
<name>A0ABT8Y6W2_9SPHN</name>
<dbReference type="Gene3D" id="1.10.12.10">
    <property type="entry name" value="Lyase 2-enoyl-coa Hydratase, Chain A, domain 2"/>
    <property type="match status" value="1"/>
</dbReference>
<gene>
    <name evidence="3" type="ORF">Q4F19_06680</name>
</gene>
<dbReference type="InterPro" id="IPR001753">
    <property type="entry name" value="Enoyl-CoA_hydra/iso"/>
</dbReference>
<sequence length="262" mass="27927">MTIERRGRVAIVRLNDPDARNALSTDLIHELIAVIGEADGDAGLSCLVLTGVGKAFCAGGNVKDMLEGDDPMFGGTPHQMAEGYRRNIQQMTKCFLGIDIPVIAAVNGAAIGAGNDLACLCDIRVASTHAKFAESFLRVGLVPGDGGAWLLPRIVGLPRALEMALTCRVLDAQEAKEWGIATHVVEPDKLEEAALALAETIAGFPPISVRLNKRLILKSVNMGIDECLELSATYQAIVQNTADQKEAVAAVVEKREPKYVGR</sequence>
<dbReference type="RefSeq" id="WP_303540914.1">
    <property type="nucleotide sequence ID" value="NZ_JAUOTP010000002.1"/>
</dbReference>
<keyword evidence="2" id="KW-0456">Lyase</keyword>
<dbReference type="InterPro" id="IPR029045">
    <property type="entry name" value="ClpP/crotonase-like_dom_sf"/>
</dbReference>
<evidence type="ECO:0000256" key="1">
    <source>
        <dbReference type="ARBA" id="ARBA00005254"/>
    </source>
</evidence>
<reference evidence="3" key="1">
    <citation type="submission" date="2023-07" db="EMBL/GenBank/DDBJ databases">
        <authorList>
            <person name="Kim M."/>
        </authorList>
    </citation>
    <scope>NUCLEOTIDE SEQUENCE</scope>
    <source>
        <strain evidence="3">BIUV-7</strain>
    </source>
</reference>
<organism evidence="3 4">
    <name type="scientific">Sphingomonas natans</name>
    <dbReference type="NCBI Taxonomy" id="3063330"/>
    <lineage>
        <taxon>Bacteria</taxon>
        <taxon>Pseudomonadati</taxon>
        <taxon>Pseudomonadota</taxon>
        <taxon>Alphaproteobacteria</taxon>
        <taxon>Sphingomonadales</taxon>
        <taxon>Sphingomonadaceae</taxon>
        <taxon>Sphingomonas</taxon>
    </lineage>
</organism>
<evidence type="ECO:0000256" key="2">
    <source>
        <dbReference type="ARBA" id="ARBA00023239"/>
    </source>
</evidence>
<dbReference type="SUPFAM" id="SSF52096">
    <property type="entry name" value="ClpP/crotonase"/>
    <property type="match status" value="1"/>
</dbReference>
<evidence type="ECO:0000313" key="4">
    <source>
        <dbReference type="Proteomes" id="UP001169764"/>
    </source>
</evidence>
<dbReference type="Pfam" id="PF00378">
    <property type="entry name" value="ECH_1"/>
    <property type="match status" value="1"/>
</dbReference>
<comment type="similarity">
    <text evidence="1">Belongs to the enoyl-CoA hydratase/isomerase family.</text>
</comment>
<proteinExistence type="inferred from homology"/>
<dbReference type="PANTHER" id="PTHR11941">
    <property type="entry name" value="ENOYL-COA HYDRATASE-RELATED"/>
    <property type="match status" value="1"/>
</dbReference>
<dbReference type="Proteomes" id="UP001169764">
    <property type="component" value="Unassembled WGS sequence"/>
</dbReference>
<keyword evidence="4" id="KW-1185">Reference proteome</keyword>
<dbReference type="PANTHER" id="PTHR11941:SF133">
    <property type="entry name" value="1,2-EPOXYPHENYLACETYL-COA ISOMERASE"/>
    <property type="match status" value="1"/>
</dbReference>
<protein>
    <submittedName>
        <fullName evidence="3">Enoyl-CoA hydratase-related protein</fullName>
    </submittedName>
</protein>
<dbReference type="EMBL" id="JAUOTP010000002">
    <property type="protein sequence ID" value="MDO6414061.1"/>
    <property type="molecule type" value="Genomic_DNA"/>
</dbReference>
<evidence type="ECO:0000313" key="3">
    <source>
        <dbReference type="EMBL" id="MDO6414061.1"/>
    </source>
</evidence>
<dbReference type="InterPro" id="IPR014748">
    <property type="entry name" value="Enoyl-CoA_hydra_C"/>
</dbReference>
<dbReference type="Gene3D" id="3.90.226.10">
    <property type="entry name" value="2-enoyl-CoA Hydratase, Chain A, domain 1"/>
    <property type="match status" value="1"/>
</dbReference>